<dbReference type="Proteomes" id="UP001234178">
    <property type="component" value="Unassembled WGS sequence"/>
</dbReference>
<proteinExistence type="predicted"/>
<organism evidence="1 2">
    <name type="scientific">Daphnia magna</name>
    <dbReference type="NCBI Taxonomy" id="35525"/>
    <lineage>
        <taxon>Eukaryota</taxon>
        <taxon>Metazoa</taxon>
        <taxon>Ecdysozoa</taxon>
        <taxon>Arthropoda</taxon>
        <taxon>Crustacea</taxon>
        <taxon>Branchiopoda</taxon>
        <taxon>Diplostraca</taxon>
        <taxon>Cladocera</taxon>
        <taxon>Anomopoda</taxon>
        <taxon>Daphniidae</taxon>
        <taxon>Daphnia</taxon>
    </lineage>
</organism>
<sequence>MWDDQTKRDQESRYKALEIQHPCMLQSHSEVGSGDLPRIKSINTVKSFTIHHHIVPGEIFRDFNWKSPMRARHKKEFYASDRAIASMTSMNYWMAMSKSFTWRGGGTDSLVFKERTMISTVAWRKLWYFKLQDFRSEDYRCTTTDLVSPYDGDGVN</sequence>
<protein>
    <submittedName>
        <fullName evidence="1">Uncharacterized protein</fullName>
    </submittedName>
</protein>
<dbReference type="EMBL" id="JAOYFB010000003">
    <property type="protein sequence ID" value="KAK4012274.1"/>
    <property type="molecule type" value="Genomic_DNA"/>
</dbReference>
<gene>
    <name evidence="1" type="ORF">OUZ56_021375</name>
</gene>
<accession>A0ABQ9ZH94</accession>
<evidence type="ECO:0000313" key="1">
    <source>
        <dbReference type="EMBL" id="KAK4012274.1"/>
    </source>
</evidence>
<keyword evidence="2" id="KW-1185">Reference proteome</keyword>
<evidence type="ECO:0000313" key="2">
    <source>
        <dbReference type="Proteomes" id="UP001234178"/>
    </source>
</evidence>
<comment type="caution">
    <text evidence="1">The sequence shown here is derived from an EMBL/GenBank/DDBJ whole genome shotgun (WGS) entry which is preliminary data.</text>
</comment>
<reference evidence="1 2" key="1">
    <citation type="journal article" date="2023" name="Nucleic Acids Res.">
        <title>The hologenome of Daphnia magna reveals possible DNA methylation and microbiome-mediated evolution of the host genome.</title>
        <authorList>
            <person name="Chaturvedi A."/>
            <person name="Li X."/>
            <person name="Dhandapani V."/>
            <person name="Marshall H."/>
            <person name="Kissane S."/>
            <person name="Cuenca-Cambronero M."/>
            <person name="Asole G."/>
            <person name="Calvet F."/>
            <person name="Ruiz-Romero M."/>
            <person name="Marangio P."/>
            <person name="Guigo R."/>
            <person name="Rago D."/>
            <person name="Mirbahai L."/>
            <person name="Eastwood N."/>
            <person name="Colbourne J.K."/>
            <person name="Zhou J."/>
            <person name="Mallon E."/>
            <person name="Orsini L."/>
        </authorList>
    </citation>
    <scope>NUCLEOTIDE SEQUENCE [LARGE SCALE GENOMIC DNA]</scope>
    <source>
        <strain evidence="1">LRV0_1</strain>
    </source>
</reference>
<name>A0ABQ9ZH94_9CRUS</name>